<dbReference type="EMBL" id="KB644414">
    <property type="protein sequence ID" value="EPS31914.1"/>
    <property type="molecule type" value="Genomic_DNA"/>
</dbReference>
<evidence type="ECO:0000256" key="1">
    <source>
        <dbReference type="SAM" id="Phobius"/>
    </source>
</evidence>
<keyword evidence="3" id="KW-1185">Reference proteome</keyword>
<dbReference type="Proteomes" id="UP000019376">
    <property type="component" value="Unassembled WGS sequence"/>
</dbReference>
<reference evidence="2 3" key="1">
    <citation type="journal article" date="2013" name="PLoS ONE">
        <title>Genomic and secretomic analyses reveal unique features of the lignocellulolytic enzyme system of Penicillium decumbens.</title>
        <authorList>
            <person name="Liu G."/>
            <person name="Zhang L."/>
            <person name="Wei X."/>
            <person name="Zou G."/>
            <person name="Qin Y."/>
            <person name="Ma L."/>
            <person name="Li J."/>
            <person name="Zheng H."/>
            <person name="Wang S."/>
            <person name="Wang C."/>
            <person name="Xun L."/>
            <person name="Zhao G.-P."/>
            <person name="Zhou Z."/>
            <person name="Qu Y."/>
        </authorList>
    </citation>
    <scope>NUCLEOTIDE SEQUENCE [LARGE SCALE GENOMIC DNA]</scope>
    <source>
        <strain evidence="3">114-2 / CGMCC 5302</strain>
    </source>
</reference>
<keyword evidence="1" id="KW-0812">Transmembrane</keyword>
<accession>S7ZNJ3</accession>
<proteinExistence type="predicted"/>
<dbReference type="HOGENOM" id="CLU_2961564_0_0_1"/>
<evidence type="ECO:0000313" key="3">
    <source>
        <dbReference type="Proteomes" id="UP000019376"/>
    </source>
</evidence>
<name>S7ZNJ3_PENO1</name>
<evidence type="ECO:0000313" key="2">
    <source>
        <dbReference type="EMBL" id="EPS31914.1"/>
    </source>
</evidence>
<feature type="transmembrane region" description="Helical" evidence="1">
    <location>
        <begin position="31"/>
        <end position="52"/>
    </location>
</feature>
<gene>
    <name evidence="2" type="ORF">PDE_06873</name>
</gene>
<protein>
    <submittedName>
        <fullName evidence="2">Uncharacterized protein</fullName>
    </submittedName>
</protein>
<sequence length="59" mass="6448">MPSEQSTVVATWSCREGGSGLDRPDWTGGSLFIPLSIFLSAPGVVLLQDLLWMRRATKL</sequence>
<dbReference type="AlphaFoldDB" id="S7ZNJ3"/>
<organism evidence="2 3">
    <name type="scientific">Penicillium oxalicum (strain 114-2 / CGMCC 5302)</name>
    <name type="common">Penicillium decumbens</name>
    <dbReference type="NCBI Taxonomy" id="933388"/>
    <lineage>
        <taxon>Eukaryota</taxon>
        <taxon>Fungi</taxon>
        <taxon>Dikarya</taxon>
        <taxon>Ascomycota</taxon>
        <taxon>Pezizomycotina</taxon>
        <taxon>Eurotiomycetes</taxon>
        <taxon>Eurotiomycetidae</taxon>
        <taxon>Eurotiales</taxon>
        <taxon>Aspergillaceae</taxon>
        <taxon>Penicillium</taxon>
    </lineage>
</organism>
<keyword evidence="1" id="KW-0472">Membrane</keyword>
<keyword evidence="1" id="KW-1133">Transmembrane helix</keyword>